<keyword evidence="4" id="KW-1185">Reference proteome</keyword>
<proteinExistence type="predicted"/>
<feature type="signal peptide" evidence="1">
    <location>
        <begin position="1"/>
        <end position="17"/>
    </location>
</feature>
<feature type="chain" id="PRO_5046032583" evidence="1">
    <location>
        <begin position="18"/>
        <end position="282"/>
    </location>
</feature>
<accession>A0ABS6HEU1</accession>
<feature type="domain" description="Xaa-Pro dipeptidyl-peptidase-like" evidence="2">
    <location>
        <begin position="36"/>
        <end position="188"/>
    </location>
</feature>
<keyword evidence="3" id="KW-0378">Hydrolase</keyword>
<reference evidence="3 4" key="1">
    <citation type="submission" date="2021-01" db="EMBL/GenBank/DDBJ databases">
        <title>Roseomonas sp. nov, a bacterium isolated from an oil production mixture in Yumen Oilfield.</title>
        <authorList>
            <person name="Wu D."/>
        </authorList>
    </citation>
    <scope>NUCLEOTIDE SEQUENCE [LARGE SCALE GENOMIC DNA]</scope>
    <source>
        <strain evidence="3 4">ROY-5-3</strain>
    </source>
</reference>
<keyword evidence="1" id="KW-0732">Signal</keyword>
<evidence type="ECO:0000313" key="3">
    <source>
        <dbReference type="EMBL" id="MBU8546899.1"/>
    </source>
</evidence>
<sequence length="282" mass="28856">MRLLLLIALLVAGCASAQTAPADPGLLVIEVPGTGRAIAARLCRPEGAGPAPLAVINHGSPVNAAARAAMRPQPCTAEAVRWFLDRGFAVLLPLRRGYGAAGGEWAEAYGRCATPDYAAGGRQTARDIAAAVGHGRRLPGIRSDGVLVVGQSAGGWGALALAANPPEGVVAVVNMAGGRGGWAGGQPNQVCGADRLVAAAGGFGRSARLPTLWVYTANDSFFGPELAQRMRRAFADAGGRVEFAALPAFGADGHSLFFGRGGSAVWGPVVTDFLRRQGDRAR</sequence>
<dbReference type="Pfam" id="PF02129">
    <property type="entry name" value="Peptidase_S15"/>
    <property type="match status" value="1"/>
</dbReference>
<dbReference type="EMBL" id="JAERQM010000010">
    <property type="protein sequence ID" value="MBU8546899.1"/>
    <property type="molecule type" value="Genomic_DNA"/>
</dbReference>
<dbReference type="RefSeq" id="WP_216878920.1">
    <property type="nucleotide sequence ID" value="NZ_JAERQM010000010.1"/>
</dbReference>
<protein>
    <submittedName>
        <fullName evidence="3">Dienelactone hydrolase</fullName>
    </submittedName>
</protein>
<dbReference type="Proteomes" id="UP000689967">
    <property type="component" value="Unassembled WGS sequence"/>
</dbReference>
<evidence type="ECO:0000259" key="2">
    <source>
        <dbReference type="Pfam" id="PF02129"/>
    </source>
</evidence>
<evidence type="ECO:0000313" key="4">
    <source>
        <dbReference type="Proteomes" id="UP000689967"/>
    </source>
</evidence>
<name>A0ABS6HEU1_9PROT</name>
<dbReference type="GO" id="GO:0016787">
    <property type="term" value="F:hydrolase activity"/>
    <property type="evidence" value="ECO:0007669"/>
    <property type="project" value="UniProtKB-KW"/>
</dbReference>
<gene>
    <name evidence="3" type="ORF">JJQ90_24480</name>
</gene>
<comment type="caution">
    <text evidence="3">The sequence shown here is derived from an EMBL/GenBank/DDBJ whole genome shotgun (WGS) entry which is preliminary data.</text>
</comment>
<dbReference type="InterPro" id="IPR000383">
    <property type="entry name" value="Xaa-Pro-like_dom"/>
</dbReference>
<organism evidence="3 4">
    <name type="scientific">Falsiroseomonas oleicola</name>
    <dbReference type="NCBI Taxonomy" id="2801474"/>
    <lineage>
        <taxon>Bacteria</taxon>
        <taxon>Pseudomonadati</taxon>
        <taxon>Pseudomonadota</taxon>
        <taxon>Alphaproteobacteria</taxon>
        <taxon>Acetobacterales</taxon>
        <taxon>Roseomonadaceae</taxon>
        <taxon>Falsiroseomonas</taxon>
    </lineage>
</organism>
<evidence type="ECO:0000256" key="1">
    <source>
        <dbReference type="SAM" id="SignalP"/>
    </source>
</evidence>